<dbReference type="GO" id="GO:0003677">
    <property type="term" value="F:DNA binding"/>
    <property type="evidence" value="ECO:0007669"/>
    <property type="project" value="InterPro"/>
</dbReference>
<evidence type="ECO:0000259" key="1">
    <source>
        <dbReference type="PROSITE" id="PS50943"/>
    </source>
</evidence>
<name>A0A3E2TBG8_9FIRM</name>
<protein>
    <submittedName>
        <fullName evidence="2">XRE family transcriptional regulator</fullName>
    </submittedName>
</protein>
<dbReference type="PROSITE" id="PS50943">
    <property type="entry name" value="HTH_CROC1"/>
    <property type="match status" value="1"/>
</dbReference>
<feature type="domain" description="HTH cro/C1-type" evidence="1">
    <location>
        <begin position="7"/>
        <end position="63"/>
    </location>
</feature>
<dbReference type="SUPFAM" id="SSF47413">
    <property type="entry name" value="lambda repressor-like DNA-binding domains"/>
    <property type="match status" value="1"/>
</dbReference>
<dbReference type="InterPro" id="IPR001387">
    <property type="entry name" value="Cro/C1-type_HTH"/>
</dbReference>
<dbReference type="CDD" id="cd00093">
    <property type="entry name" value="HTH_XRE"/>
    <property type="match status" value="1"/>
</dbReference>
<dbReference type="Pfam" id="PF01381">
    <property type="entry name" value="HTH_3"/>
    <property type="match status" value="1"/>
</dbReference>
<reference evidence="2 3" key="1">
    <citation type="submission" date="2018-08" db="EMBL/GenBank/DDBJ databases">
        <title>A genome reference for cultivated species of the human gut microbiota.</title>
        <authorList>
            <person name="Zou Y."/>
            <person name="Xue W."/>
            <person name="Luo G."/>
        </authorList>
    </citation>
    <scope>NUCLEOTIDE SEQUENCE [LARGE SCALE GENOMIC DNA]</scope>
    <source>
        <strain evidence="2 3">AF45-17</strain>
    </source>
</reference>
<comment type="caution">
    <text evidence="2">The sequence shown here is derived from an EMBL/GenBank/DDBJ whole genome shotgun (WGS) entry which is preliminary data.</text>
</comment>
<accession>A0A3E2TBG8</accession>
<dbReference type="Gene3D" id="1.10.260.40">
    <property type="entry name" value="lambda repressor-like DNA-binding domains"/>
    <property type="match status" value="1"/>
</dbReference>
<dbReference type="AlphaFoldDB" id="A0A3E2TBG8"/>
<dbReference type="SMART" id="SM00530">
    <property type="entry name" value="HTH_XRE"/>
    <property type="match status" value="1"/>
</dbReference>
<dbReference type="Proteomes" id="UP000260773">
    <property type="component" value="Unassembled WGS sequence"/>
</dbReference>
<proteinExistence type="predicted"/>
<dbReference type="EMBL" id="QVEP01000106">
    <property type="protein sequence ID" value="RGB71186.1"/>
    <property type="molecule type" value="Genomic_DNA"/>
</dbReference>
<dbReference type="InterPro" id="IPR010982">
    <property type="entry name" value="Lambda_DNA-bd_dom_sf"/>
</dbReference>
<dbReference type="RefSeq" id="WP_015513304.1">
    <property type="nucleotide sequence ID" value="NZ_JAQDKA010000008.1"/>
</dbReference>
<evidence type="ECO:0000313" key="3">
    <source>
        <dbReference type="Proteomes" id="UP000260773"/>
    </source>
</evidence>
<evidence type="ECO:0000313" key="2">
    <source>
        <dbReference type="EMBL" id="RGB71186.1"/>
    </source>
</evidence>
<organism evidence="2 3">
    <name type="scientific">Coprococcus catus</name>
    <dbReference type="NCBI Taxonomy" id="116085"/>
    <lineage>
        <taxon>Bacteria</taxon>
        <taxon>Bacillati</taxon>
        <taxon>Bacillota</taxon>
        <taxon>Clostridia</taxon>
        <taxon>Lachnospirales</taxon>
        <taxon>Lachnospiraceae</taxon>
        <taxon>Coprococcus</taxon>
    </lineage>
</organism>
<gene>
    <name evidence="2" type="ORF">DW070_17400</name>
</gene>
<sequence length="120" mass="13833">MGFGSYFRDLRIEKQITQKQIADVIKKKPMLVSNVENGKNGPFSDNDLKKIVSFLELSKDEERQLYKEAAKARGKLPQEMQAYIIKNDEAYYLLETLARNELGSESLSQIIQMVEEQILC</sequence>